<name>A0ABW1J666_9PSEU</name>
<comment type="caution">
    <text evidence="2">The sequence shown here is derived from an EMBL/GenBank/DDBJ whole genome shotgun (WGS) entry which is preliminary data.</text>
</comment>
<feature type="domain" description="SnoaL-like" evidence="1">
    <location>
        <begin position="70"/>
        <end position="176"/>
    </location>
</feature>
<evidence type="ECO:0000259" key="1">
    <source>
        <dbReference type="Pfam" id="PF12680"/>
    </source>
</evidence>
<dbReference type="EMBL" id="JBHSQW010000035">
    <property type="protein sequence ID" value="MFC5996271.1"/>
    <property type="molecule type" value="Genomic_DNA"/>
</dbReference>
<dbReference type="Proteomes" id="UP001596302">
    <property type="component" value="Unassembled WGS sequence"/>
</dbReference>
<dbReference type="InterPro" id="IPR037401">
    <property type="entry name" value="SnoaL-like"/>
</dbReference>
<gene>
    <name evidence="2" type="ORF">ACFQE5_18880</name>
</gene>
<sequence length="186" mass="20267">MGVRLRLGGSPARSTGPDVLLRQARDVLRHEREVLGEPRRGRETEAEHACRQRLVDQVDRALAGPAEVFEELARRLAAREWDDAAELYAADVEITNRFSPDGPITSRGRDAVREFFTGLGGRLDSLTVIDAALTPGADPEMLTAEFSFAATAGGGGVHFSLPAVFVMRVRNGEIVASRDYIGPRQV</sequence>
<dbReference type="InterPro" id="IPR032710">
    <property type="entry name" value="NTF2-like_dom_sf"/>
</dbReference>
<protein>
    <submittedName>
        <fullName evidence="2">Nuclear transport factor 2 family protein</fullName>
    </submittedName>
</protein>
<dbReference type="Gene3D" id="3.10.450.50">
    <property type="match status" value="1"/>
</dbReference>
<evidence type="ECO:0000313" key="3">
    <source>
        <dbReference type="Proteomes" id="UP001596302"/>
    </source>
</evidence>
<keyword evidence="3" id="KW-1185">Reference proteome</keyword>
<accession>A0ABW1J666</accession>
<organism evidence="2 3">
    <name type="scientific">Pseudonocardia hispaniensis</name>
    <dbReference type="NCBI Taxonomy" id="904933"/>
    <lineage>
        <taxon>Bacteria</taxon>
        <taxon>Bacillati</taxon>
        <taxon>Actinomycetota</taxon>
        <taxon>Actinomycetes</taxon>
        <taxon>Pseudonocardiales</taxon>
        <taxon>Pseudonocardiaceae</taxon>
        <taxon>Pseudonocardia</taxon>
    </lineage>
</organism>
<dbReference type="Pfam" id="PF12680">
    <property type="entry name" value="SnoaL_2"/>
    <property type="match status" value="1"/>
</dbReference>
<dbReference type="SUPFAM" id="SSF54427">
    <property type="entry name" value="NTF2-like"/>
    <property type="match status" value="1"/>
</dbReference>
<evidence type="ECO:0000313" key="2">
    <source>
        <dbReference type="EMBL" id="MFC5996271.1"/>
    </source>
</evidence>
<proteinExistence type="predicted"/>
<dbReference type="RefSeq" id="WP_379586807.1">
    <property type="nucleotide sequence ID" value="NZ_JBHSQW010000035.1"/>
</dbReference>
<reference evidence="3" key="1">
    <citation type="journal article" date="2019" name="Int. J. Syst. Evol. Microbiol.">
        <title>The Global Catalogue of Microorganisms (GCM) 10K type strain sequencing project: providing services to taxonomists for standard genome sequencing and annotation.</title>
        <authorList>
            <consortium name="The Broad Institute Genomics Platform"/>
            <consortium name="The Broad Institute Genome Sequencing Center for Infectious Disease"/>
            <person name="Wu L."/>
            <person name="Ma J."/>
        </authorList>
    </citation>
    <scope>NUCLEOTIDE SEQUENCE [LARGE SCALE GENOMIC DNA]</scope>
    <source>
        <strain evidence="3">CCM 8391</strain>
    </source>
</reference>